<dbReference type="SUPFAM" id="SSF50129">
    <property type="entry name" value="GroES-like"/>
    <property type="match status" value="1"/>
</dbReference>
<dbReference type="InterPro" id="IPR011032">
    <property type="entry name" value="GroES-like_sf"/>
</dbReference>
<proteinExistence type="predicted"/>
<name>A0A6A6D2I9_ZASCE</name>
<organism evidence="3 4">
    <name type="scientific">Zasmidium cellare ATCC 36951</name>
    <dbReference type="NCBI Taxonomy" id="1080233"/>
    <lineage>
        <taxon>Eukaryota</taxon>
        <taxon>Fungi</taxon>
        <taxon>Dikarya</taxon>
        <taxon>Ascomycota</taxon>
        <taxon>Pezizomycotina</taxon>
        <taxon>Dothideomycetes</taxon>
        <taxon>Dothideomycetidae</taxon>
        <taxon>Mycosphaerellales</taxon>
        <taxon>Mycosphaerellaceae</taxon>
        <taxon>Zasmidium</taxon>
    </lineage>
</organism>
<reference evidence="3" key="1">
    <citation type="journal article" date="2020" name="Stud. Mycol.">
        <title>101 Dothideomycetes genomes: a test case for predicting lifestyles and emergence of pathogens.</title>
        <authorList>
            <person name="Haridas S."/>
            <person name="Albert R."/>
            <person name="Binder M."/>
            <person name="Bloem J."/>
            <person name="Labutti K."/>
            <person name="Salamov A."/>
            <person name="Andreopoulos B."/>
            <person name="Baker S."/>
            <person name="Barry K."/>
            <person name="Bills G."/>
            <person name="Bluhm B."/>
            <person name="Cannon C."/>
            <person name="Castanera R."/>
            <person name="Culley D."/>
            <person name="Daum C."/>
            <person name="Ezra D."/>
            <person name="Gonzalez J."/>
            <person name="Henrissat B."/>
            <person name="Kuo A."/>
            <person name="Liang C."/>
            <person name="Lipzen A."/>
            <person name="Lutzoni F."/>
            <person name="Magnuson J."/>
            <person name="Mondo S."/>
            <person name="Nolan M."/>
            <person name="Ohm R."/>
            <person name="Pangilinan J."/>
            <person name="Park H.-J."/>
            <person name="Ramirez L."/>
            <person name="Alfaro M."/>
            <person name="Sun H."/>
            <person name="Tritt A."/>
            <person name="Yoshinaga Y."/>
            <person name="Zwiers L.-H."/>
            <person name="Turgeon B."/>
            <person name="Goodwin S."/>
            <person name="Spatafora J."/>
            <person name="Crous P."/>
            <person name="Grigoriev I."/>
        </authorList>
    </citation>
    <scope>NUCLEOTIDE SEQUENCE</scope>
    <source>
        <strain evidence="3">ATCC 36951</strain>
    </source>
</reference>
<dbReference type="GO" id="GO:0016628">
    <property type="term" value="F:oxidoreductase activity, acting on the CH-CH group of donors, NAD or NADP as acceptor"/>
    <property type="evidence" value="ECO:0007669"/>
    <property type="project" value="InterPro"/>
</dbReference>
<dbReference type="InterPro" id="IPR020843">
    <property type="entry name" value="ER"/>
</dbReference>
<feature type="domain" description="Enoyl reductase (ER)" evidence="2">
    <location>
        <begin position="20"/>
        <end position="345"/>
    </location>
</feature>
<dbReference type="RefSeq" id="XP_033673499.1">
    <property type="nucleotide sequence ID" value="XM_033803674.1"/>
</dbReference>
<keyword evidence="1" id="KW-0560">Oxidoreductase</keyword>
<dbReference type="PANTHER" id="PTHR43205:SF7">
    <property type="entry name" value="PROSTAGLANDIN REDUCTASE 1"/>
    <property type="match status" value="1"/>
</dbReference>
<dbReference type="Pfam" id="PF00107">
    <property type="entry name" value="ADH_zinc_N"/>
    <property type="match status" value="1"/>
</dbReference>
<accession>A0A6A6D2I9</accession>
<dbReference type="InterPro" id="IPR041694">
    <property type="entry name" value="ADH_N_2"/>
</dbReference>
<dbReference type="Pfam" id="PF16884">
    <property type="entry name" value="ADH_N_2"/>
    <property type="match status" value="1"/>
</dbReference>
<dbReference type="Gene3D" id="3.40.50.720">
    <property type="entry name" value="NAD(P)-binding Rossmann-like Domain"/>
    <property type="match status" value="1"/>
</dbReference>
<dbReference type="Gene3D" id="3.90.180.10">
    <property type="entry name" value="Medium-chain alcohol dehydrogenases, catalytic domain"/>
    <property type="match status" value="1"/>
</dbReference>
<dbReference type="AlphaFoldDB" id="A0A6A6D2I9"/>
<gene>
    <name evidence="3" type="ORF">M409DRAFT_16573</name>
</gene>
<evidence type="ECO:0000259" key="2">
    <source>
        <dbReference type="SMART" id="SM00829"/>
    </source>
</evidence>
<dbReference type="InterPro" id="IPR013149">
    <property type="entry name" value="ADH-like_C"/>
</dbReference>
<dbReference type="GeneID" id="54556946"/>
<dbReference type="SMART" id="SM00829">
    <property type="entry name" value="PKS_ER"/>
    <property type="match status" value="1"/>
</dbReference>
<dbReference type="InterPro" id="IPR036291">
    <property type="entry name" value="NAD(P)-bd_dom_sf"/>
</dbReference>
<protein>
    <recommendedName>
        <fullName evidence="2">Enoyl reductase (ER) domain-containing protein</fullName>
    </recommendedName>
</protein>
<keyword evidence="4" id="KW-1185">Reference proteome</keyword>
<dbReference type="OrthoDB" id="809632at2759"/>
<dbReference type="SUPFAM" id="SSF51735">
    <property type="entry name" value="NAD(P)-binding Rossmann-fold domains"/>
    <property type="match status" value="1"/>
</dbReference>
<dbReference type="FunFam" id="3.40.50.720:FF:000121">
    <property type="entry name" value="Prostaglandin reductase 2"/>
    <property type="match status" value="1"/>
</dbReference>
<evidence type="ECO:0000256" key="1">
    <source>
        <dbReference type="ARBA" id="ARBA00023002"/>
    </source>
</evidence>
<dbReference type="EMBL" id="ML993580">
    <property type="protein sequence ID" value="KAF2172610.1"/>
    <property type="molecule type" value="Genomic_DNA"/>
</dbReference>
<sequence>MAPNKSFVFNNVPTGLPVVGEHISIKDAAYDSDADCPAGGVLVKSLYASIDPYHRSRMRPAHIKSYQPALEPGNPLIARSIGKIVKSDSETFPVDSLVVGNLPIQEYTTVGKELMHFLKPLEEKSKISDLRVHLGALGVPGLTAYGGLYEIGKPAKGQTIFVSAASGAVGQMVGQLAKLEGMKVIGSVGSDKKLDYITSDLGFDSGFNYKKESPAEALARLAPEGIDVYFDNVGAEHLDAAIVAMNDFGRVVMCGTIADYNTAKEDHYPLRSYDLIFSKRLTVRGFIVSDKDIAPKYAAEHQQRVRQLLEDDAIRVKTWEVEGIDKAPDAFLALFTGGNFGKAVLKF</sequence>
<dbReference type="PANTHER" id="PTHR43205">
    <property type="entry name" value="PROSTAGLANDIN REDUCTASE"/>
    <property type="match status" value="1"/>
</dbReference>
<dbReference type="Proteomes" id="UP000799537">
    <property type="component" value="Unassembled WGS sequence"/>
</dbReference>
<evidence type="ECO:0000313" key="4">
    <source>
        <dbReference type="Proteomes" id="UP000799537"/>
    </source>
</evidence>
<evidence type="ECO:0000313" key="3">
    <source>
        <dbReference type="EMBL" id="KAF2172610.1"/>
    </source>
</evidence>
<dbReference type="CDD" id="cd05288">
    <property type="entry name" value="PGDH"/>
    <property type="match status" value="1"/>
</dbReference>
<dbReference type="InterPro" id="IPR045010">
    <property type="entry name" value="MDR_fam"/>
</dbReference>